<evidence type="ECO:0008006" key="3">
    <source>
        <dbReference type="Google" id="ProtNLM"/>
    </source>
</evidence>
<protein>
    <recommendedName>
        <fullName evidence="3">F-box domain-containing protein</fullName>
    </recommendedName>
</protein>
<comment type="caution">
    <text evidence="1">The sequence shown here is derived from an EMBL/GenBank/DDBJ whole genome shotgun (WGS) entry which is preliminary data.</text>
</comment>
<dbReference type="Gene3D" id="3.80.10.10">
    <property type="entry name" value="Ribonuclease Inhibitor"/>
    <property type="match status" value="1"/>
</dbReference>
<dbReference type="Proteomes" id="UP001218188">
    <property type="component" value="Unassembled WGS sequence"/>
</dbReference>
<evidence type="ECO:0000313" key="1">
    <source>
        <dbReference type="EMBL" id="KAJ7033247.1"/>
    </source>
</evidence>
<sequence>MPKSQRRARRLAMDITPLRFNYLNLDPLTHTPLPSELMSKVFWWAFWSFEEEPHEYQNKRTIAMLVDTKWKTLIVDDPTLWRYIFIDHYSQTSTIENTINLAGSMELHIFIDLLDRRTISHPFRTHEAVAAFISTTVDTIVPFLHRCFRFTIQSQTHSSTVVLLHQLGPLQCPRLEDLVLDISPTSDLTQDVPELPMPFGGTTPLLRTFHLTSSFFLYPTPGTYDGITELRLNRIPSTVQLEWKDIREALEAFHSLTHLHLLRFECHQAEHPRTWINSVDCTLPTVTHLNVVAIHSSTAKMMVAMDMPSLRVLAFDACGGPYGYYLDDFTGRHFRFVEKTALAIDVLDVQAMLLTLKAFPRLQELDVRGCNESFVDLLREAAIQSSGCCPNLIRIHIGMALETRNLRDFLIGRRRSVFHPRCVLTAPVADDEDGEDGLPRHEHYVDAGKLVHRPASVAQLFPVVRG</sequence>
<name>A0AAD6X1L1_9AGAR</name>
<accession>A0AAD6X1L1</accession>
<keyword evidence="2" id="KW-1185">Reference proteome</keyword>
<evidence type="ECO:0000313" key="2">
    <source>
        <dbReference type="Proteomes" id="UP001218188"/>
    </source>
</evidence>
<gene>
    <name evidence="1" type="ORF">C8F04DRAFT_1261058</name>
</gene>
<dbReference type="EMBL" id="JARJCM010000066">
    <property type="protein sequence ID" value="KAJ7033247.1"/>
    <property type="molecule type" value="Genomic_DNA"/>
</dbReference>
<dbReference type="AlphaFoldDB" id="A0AAD6X1L1"/>
<dbReference type="InterPro" id="IPR032675">
    <property type="entry name" value="LRR_dom_sf"/>
</dbReference>
<reference evidence="1" key="1">
    <citation type="submission" date="2023-03" db="EMBL/GenBank/DDBJ databases">
        <title>Massive genome expansion in bonnet fungi (Mycena s.s.) driven by repeated elements and novel gene families across ecological guilds.</title>
        <authorList>
            <consortium name="Lawrence Berkeley National Laboratory"/>
            <person name="Harder C.B."/>
            <person name="Miyauchi S."/>
            <person name="Viragh M."/>
            <person name="Kuo A."/>
            <person name="Thoen E."/>
            <person name="Andreopoulos B."/>
            <person name="Lu D."/>
            <person name="Skrede I."/>
            <person name="Drula E."/>
            <person name="Henrissat B."/>
            <person name="Morin E."/>
            <person name="Kohler A."/>
            <person name="Barry K."/>
            <person name="LaButti K."/>
            <person name="Morin E."/>
            <person name="Salamov A."/>
            <person name="Lipzen A."/>
            <person name="Mereny Z."/>
            <person name="Hegedus B."/>
            <person name="Baldrian P."/>
            <person name="Stursova M."/>
            <person name="Weitz H."/>
            <person name="Taylor A."/>
            <person name="Grigoriev I.V."/>
            <person name="Nagy L.G."/>
            <person name="Martin F."/>
            <person name="Kauserud H."/>
        </authorList>
    </citation>
    <scope>NUCLEOTIDE SEQUENCE</scope>
    <source>
        <strain evidence="1">CBHHK200</strain>
    </source>
</reference>
<dbReference type="SUPFAM" id="SSF52047">
    <property type="entry name" value="RNI-like"/>
    <property type="match status" value="1"/>
</dbReference>
<organism evidence="1 2">
    <name type="scientific">Mycena alexandri</name>
    <dbReference type="NCBI Taxonomy" id="1745969"/>
    <lineage>
        <taxon>Eukaryota</taxon>
        <taxon>Fungi</taxon>
        <taxon>Dikarya</taxon>
        <taxon>Basidiomycota</taxon>
        <taxon>Agaricomycotina</taxon>
        <taxon>Agaricomycetes</taxon>
        <taxon>Agaricomycetidae</taxon>
        <taxon>Agaricales</taxon>
        <taxon>Marasmiineae</taxon>
        <taxon>Mycenaceae</taxon>
        <taxon>Mycena</taxon>
    </lineage>
</organism>
<proteinExistence type="predicted"/>